<protein>
    <recommendedName>
        <fullName evidence="3">RRM domain-containing protein</fullName>
    </recommendedName>
</protein>
<comment type="caution">
    <text evidence="4">The sequence shown here is derived from an EMBL/GenBank/DDBJ whole genome shotgun (WGS) entry which is preliminary data.</text>
</comment>
<dbReference type="AlphaFoldDB" id="A0A1Y2GZY4"/>
<dbReference type="SUPFAM" id="SSF54928">
    <property type="entry name" value="RNA-binding domain, RBD"/>
    <property type="match status" value="1"/>
</dbReference>
<dbReference type="PANTHER" id="PTHR47330:SF1">
    <property type="entry name" value="POLY(U)-BINDING-SPLICING FACTOR PUF60"/>
    <property type="match status" value="1"/>
</dbReference>
<dbReference type="STRING" id="64571.A0A1Y2GZY4"/>
<dbReference type="PANTHER" id="PTHR47330">
    <property type="entry name" value="POLY(U)-BINDING-SPLICING FACTOR PUF60-B-RELATED"/>
    <property type="match status" value="1"/>
</dbReference>
<dbReference type="GO" id="GO:0000381">
    <property type="term" value="P:regulation of alternative mRNA splicing, via spliceosome"/>
    <property type="evidence" value="ECO:0007669"/>
    <property type="project" value="TreeGrafter"/>
</dbReference>
<feature type="compositionally biased region" description="Low complexity" evidence="2">
    <location>
        <begin position="202"/>
        <end position="218"/>
    </location>
</feature>
<dbReference type="InterPro" id="IPR035979">
    <property type="entry name" value="RBD_domain_sf"/>
</dbReference>
<dbReference type="GO" id="GO:0000380">
    <property type="term" value="P:alternative mRNA splicing, via spliceosome"/>
    <property type="evidence" value="ECO:0007669"/>
    <property type="project" value="TreeGrafter"/>
</dbReference>
<feature type="compositionally biased region" description="Low complexity" evidence="2">
    <location>
        <begin position="1"/>
        <end position="17"/>
    </location>
</feature>
<dbReference type="GeneID" id="33569322"/>
<feature type="region of interest" description="Disordered" evidence="2">
    <location>
        <begin position="1"/>
        <end position="41"/>
    </location>
</feature>
<feature type="domain" description="RRM" evidence="3">
    <location>
        <begin position="47"/>
        <end position="128"/>
    </location>
</feature>
<dbReference type="PROSITE" id="PS50102">
    <property type="entry name" value="RRM"/>
    <property type="match status" value="1"/>
</dbReference>
<evidence type="ECO:0000313" key="5">
    <source>
        <dbReference type="Proteomes" id="UP000193648"/>
    </source>
</evidence>
<dbReference type="GO" id="GO:0071011">
    <property type="term" value="C:precatalytic spliceosome"/>
    <property type="evidence" value="ECO:0007669"/>
    <property type="project" value="TreeGrafter"/>
</dbReference>
<dbReference type="OrthoDB" id="6730379at2759"/>
<dbReference type="InterPro" id="IPR051974">
    <property type="entry name" value="PUF60_regulator"/>
</dbReference>
<evidence type="ECO:0000313" key="4">
    <source>
        <dbReference type="EMBL" id="ORZ27867.1"/>
    </source>
</evidence>
<accession>A0A1Y2GZY4</accession>
<sequence>MASHSSSTSPSSSTSTSVNPLTIRKTQQHGGSSGGSTQKGSAAIDDKRIYVGNLDPSLDEYMVLKLFSPFGKITKLDFMFHWHGAKKGTPRGYCFLEFEAASQAADAVKYMNRKSIKMRPLNVSLANMAPPTASDGEKGRKRTMDPNRPTAFSLLKAGGTLKNASTDEKIRAMERKLAQMSEPVKVPVPPAHASLPPKPSHKSNSNSSNNSNHNSHSNRGGPLRGTGSGVSLANRRKPY</sequence>
<keyword evidence="1" id="KW-0694">RNA-binding</keyword>
<feature type="region of interest" description="Disordered" evidence="2">
    <location>
        <begin position="127"/>
        <end position="167"/>
    </location>
</feature>
<dbReference type="SMART" id="SM00360">
    <property type="entry name" value="RRM"/>
    <property type="match status" value="1"/>
</dbReference>
<dbReference type="GO" id="GO:0003723">
    <property type="term" value="F:RNA binding"/>
    <property type="evidence" value="ECO:0007669"/>
    <property type="project" value="UniProtKB-UniRule"/>
</dbReference>
<dbReference type="EMBL" id="MCFF01000003">
    <property type="protein sequence ID" value="ORZ27867.1"/>
    <property type="molecule type" value="Genomic_DNA"/>
</dbReference>
<dbReference type="RefSeq" id="XP_021885570.1">
    <property type="nucleotide sequence ID" value="XM_022027479.1"/>
</dbReference>
<dbReference type="GO" id="GO:0006376">
    <property type="term" value="P:mRNA splice site recognition"/>
    <property type="evidence" value="ECO:0007669"/>
    <property type="project" value="TreeGrafter"/>
</dbReference>
<proteinExistence type="predicted"/>
<keyword evidence="5" id="KW-1185">Reference proteome</keyword>
<reference evidence="4 5" key="1">
    <citation type="submission" date="2016-07" db="EMBL/GenBank/DDBJ databases">
        <title>Pervasive Adenine N6-methylation of Active Genes in Fungi.</title>
        <authorList>
            <consortium name="DOE Joint Genome Institute"/>
            <person name="Mondo S.J."/>
            <person name="Dannebaum R.O."/>
            <person name="Kuo R.C."/>
            <person name="Labutti K."/>
            <person name="Haridas S."/>
            <person name="Kuo A."/>
            <person name="Salamov A."/>
            <person name="Ahrendt S.R."/>
            <person name="Lipzen A."/>
            <person name="Sullivan W."/>
            <person name="Andreopoulos W.B."/>
            <person name="Clum A."/>
            <person name="Lindquist E."/>
            <person name="Daum C."/>
            <person name="Ramamoorthy G.K."/>
            <person name="Gryganskyi A."/>
            <person name="Culley D."/>
            <person name="Magnuson J.K."/>
            <person name="James T.Y."/>
            <person name="O'Malley M.A."/>
            <person name="Stajich J.E."/>
            <person name="Spatafora J.W."/>
            <person name="Visel A."/>
            <person name="Grigoriev I.V."/>
        </authorList>
    </citation>
    <scope>NUCLEOTIDE SEQUENCE [LARGE SCALE GENOMIC DNA]</scope>
    <source>
        <strain evidence="4 5">NRRL 3116</strain>
    </source>
</reference>
<feature type="compositionally biased region" description="Basic and acidic residues" evidence="2">
    <location>
        <begin position="135"/>
        <end position="145"/>
    </location>
</feature>
<evidence type="ECO:0000259" key="3">
    <source>
        <dbReference type="PROSITE" id="PS50102"/>
    </source>
</evidence>
<dbReference type="Gene3D" id="3.30.70.330">
    <property type="match status" value="1"/>
</dbReference>
<dbReference type="Proteomes" id="UP000193648">
    <property type="component" value="Unassembled WGS sequence"/>
</dbReference>
<dbReference type="Pfam" id="PF00076">
    <property type="entry name" value="RRM_1"/>
    <property type="match status" value="1"/>
</dbReference>
<dbReference type="InterPro" id="IPR012677">
    <property type="entry name" value="Nucleotide-bd_a/b_plait_sf"/>
</dbReference>
<organism evidence="4 5">
    <name type="scientific">Lobosporangium transversale</name>
    <dbReference type="NCBI Taxonomy" id="64571"/>
    <lineage>
        <taxon>Eukaryota</taxon>
        <taxon>Fungi</taxon>
        <taxon>Fungi incertae sedis</taxon>
        <taxon>Mucoromycota</taxon>
        <taxon>Mortierellomycotina</taxon>
        <taxon>Mortierellomycetes</taxon>
        <taxon>Mortierellales</taxon>
        <taxon>Mortierellaceae</taxon>
        <taxon>Lobosporangium</taxon>
    </lineage>
</organism>
<evidence type="ECO:0000256" key="1">
    <source>
        <dbReference type="PROSITE-ProRule" id="PRU00176"/>
    </source>
</evidence>
<evidence type="ECO:0000256" key="2">
    <source>
        <dbReference type="SAM" id="MobiDB-lite"/>
    </source>
</evidence>
<gene>
    <name evidence="4" type="ORF">BCR41DRAFT_383555</name>
</gene>
<feature type="region of interest" description="Disordered" evidence="2">
    <location>
        <begin position="180"/>
        <end position="239"/>
    </location>
</feature>
<name>A0A1Y2GZY4_9FUNG</name>
<dbReference type="GO" id="GO:0071013">
    <property type="term" value="C:catalytic step 2 spliceosome"/>
    <property type="evidence" value="ECO:0007669"/>
    <property type="project" value="TreeGrafter"/>
</dbReference>
<dbReference type="InParanoid" id="A0A1Y2GZY4"/>
<dbReference type="InterPro" id="IPR000504">
    <property type="entry name" value="RRM_dom"/>
</dbReference>